<evidence type="ECO:0000256" key="2">
    <source>
        <dbReference type="ARBA" id="ARBA00006824"/>
    </source>
</evidence>
<dbReference type="PANTHER" id="PTHR11266:SF121">
    <property type="entry name" value="OS09G0315000 PROTEIN"/>
    <property type="match status" value="1"/>
</dbReference>
<dbReference type="InterPro" id="IPR007248">
    <property type="entry name" value="Mpv17_PMP22"/>
</dbReference>
<feature type="transmembrane region" description="Helical" evidence="6">
    <location>
        <begin position="165"/>
        <end position="184"/>
    </location>
</feature>
<evidence type="ECO:0000256" key="1">
    <source>
        <dbReference type="ARBA" id="ARBA00004141"/>
    </source>
</evidence>
<reference evidence="7" key="1">
    <citation type="submission" date="2021-01" db="EMBL/GenBank/DDBJ databases">
        <authorList>
            <person name="Corre E."/>
            <person name="Pelletier E."/>
            <person name="Niang G."/>
            <person name="Scheremetjew M."/>
            <person name="Finn R."/>
            <person name="Kale V."/>
            <person name="Holt S."/>
            <person name="Cochrane G."/>
            <person name="Meng A."/>
            <person name="Brown T."/>
            <person name="Cohen L."/>
        </authorList>
    </citation>
    <scope>NUCLEOTIDE SEQUENCE</scope>
    <source>
        <strain evidence="7">CCMP2084</strain>
    </source>
</reference>
<dbReference type="Pfam" id="PF04117">
    <property type="entry name" value="Mpv17_PMP22"/>
    <property type="match status" value="1"/>
</dbReference>
<accession>A0A7S2U8H4</accession>
<evidence type="ECO:0000256" key="5">
    <source>
        <dbReference type="ARBA" id="ARBA00023136"/>
    </source>
</evidence>
<protein>
    <submittedName>
        <fullName evidence="7">Uncharacterized protein</fullName>
    </submittedName>
</protein>
<name>A0A7S2U8H4_9STRA</name>
<keyword evidence="5 6" id="KW-0472">Membrane</keyword>
<organism evidence="7">
    <name type="scientific">Attheya septentrionalis</name>
    <dbReference type="NCBI Taxonomy" id="420275"/>
    <lineage>
        <taxon>Eukaryota</taxon>
        <taxon>Sar</taxon>
        <taxon>Stramenopiles</taxon>
        <taxon>Ochrophyta</taxon>
        <taxon>Bacillariophyta</taxon>
        <taxon>Coscinodiscophyceae</taxon>
        <taxon>Chaetocerotophycidae</taxon>
        <taxon>Chaetocerotales</taxon>
        <taxon>Attheyaceae</taxon>
        <taxon>Attheya</taxon>
    </lineage>
</organism>
<dbReference type="AlphaFoldDB" id="A0A7S2U8H4"/>
<feature type="transmembrane region" description="Helical" evidence="6">
    <location>
        <begin position="205"/>
        <end position="224"/>
    </location>
</feature>
<dbReference type="GO" id="GO:0005737">
    <property type="term" value="C:cytoplasm"/>
    <property type="evidence" value="ECO:0007669"/>
    <property type="project" value="TreeGrafter"/>
</dbReference>
<evidence type="ECO:0000256" key="6">
    <source>
        <dbReference type="RuleBase" id="RU363053"/>
    </source>
</evidence>
<comment type="subcellular location">
    <subcellularLocation>
        <location evidence="1">Membrane</location>
        <topology evidence="1">Multi-pass membrane protein</topology>
    </subcellularLocation>
</comment>
<feature type="transmembrane region" description="Helical" evidence="6">
    <location>
        <begin position="230"/>
        <end position="249"/>
    </location>
</feature>
<keyword evidence="3 6" id="KW-0812">Transmembrane</keyword>
<evidence type="ECO:0000256" key="4">
    <source>
        <dbReference type="ARBA" id="ARBA00022989"/>
    </source>
</evidence>
<dbReference type="PANTHER" id="PTHR11266">
    <property type="entry name" value="PEROXISOMAL MEMBRANE PROTEIN 2, PXMP2 MPV17"/>
    <property type="match status" value="1"/>
</dbReference>
<proteinExistence type="inferred from homology"/>
<evidence type="ECO:0000313" key="7">
    <source>
        <dbReference type="EMBL" id="CAD9809851.1"/>
    </source>
</evidence>
<keyword evidence="4 6" id="KW-1133">Transmembrane helix</keyword>
<evidence type="ECO:0000256" key="3">
    <source>
        <dbReference type="ARBA" id="ARBA00022692"/>
    </source>
</evidence>
<dbReference type="GO" id="GO:0016020">
    <property type="term" value="C:membrane"/>
    <property type="evidence" value="ECO:0007669"/>
    <property type="project" value="UniProtKB-SubCell"/>
</dbReference>
<sequence>MLRKYLSLRNASLVAAVFFEQTNAFQMKSAFLHMNTRGLHPQKKSSSLQMALDADDVTNTVSAISNFYETSPFLSAFLTCGAKASAADFVAQKRTDDGEENKVVSDIAILKEKKNFEGSRNLAFLLYGGLYQGMAQELIYNHFFPIWFGQSTELSTVATKVSFDMLILTPFLCLPIAYFVKAIIFRYSMGEALERYWYDVQNKGLILKYWSLWCPVQFLTFGIIPPHFRIAFIAFISLFWLIILSSISARQEDIEQEA</sequence>
<gene>
    <name evidence="7" type="ORF">ASEP1449_LOCUS1674</name>
</gene>
<comment type="similarity">
    <text evidence="2 6">Belongs to the peroxisomal membrane protein PXMP2/4 family.</text>
</comment>
<dbReference type="EMBL" id="HBHQ01002601">
    <property type="protein sequence ID" value="CAD9809851.1"/>
    <property type="molecule type" value="Transcribed_RNA"/>
</dbReference>